<dbReference type="EMBL" id="CP003130">
    <property type="protein sequence ID" value="AEU38063.1"/>
    <property type="molecule type" value="Genomic_DNA"/>
</dbReference>
<feature type="region of interest" description="Disordered" evidence="1">
    <location>
        <begin position="23"/>
        <end position="47"/>
    </location>
</feature>
<organism evidence="2 3">
    <name type="scientific">Granulicella mallensis (strain ATCC BAA-1857 / DSM 23137 / MP5ACTX8)</name>
    <dbReference type="NCBI Taxonomy" id="682795"/>
    <lineage>
        <taxon>Bacteria</taxon>
        <taxon>Pseudomonadati</taxon>
        <taxon>Acidobacteriota</taxon>
        <taxon>Terriglobia</taxon>
        <taxon>Terriglobales</taxon>
        <taxon>Acidobacteriaceae</taxon>
        <taxon>Granulicella</taxon>
    </lineage>
</organism>
<dbReference type="HOGENOM" id="CLU_3168636_0_0_0"/>
<sequence>MEQVFLLLAWLQELRSTQVFGPGKNQRAIAKASRPNFPKEYKSTNRS</sequence>
<dbReference type="Proteomes" id="UP000007113">
    <property type="component" value="Chromosome"/>
</dbReference>
<dbReference type="AlphaFoldDB" id="G8P0H5"/>
<protein>
    <submittedName>
        <fullName evidence="2">Uncharacterized protein</fullName>
    </submittedName>
</protein>
<keyword evidence="3" id="KW-1185">Reference proteome</keyword>
<reference evidence="2 3" key="1">
    <citation type="submission" date="2011-11" db="EMBL/GenBank/DDBJ databases">
        <title>Complete sequence of Granulicella mallensis MP5ACTX8.</title>
        <authorList>
            <consortium name="US DOE Joint Genome Institute"/>
            <person name="Lucas S."/>
            <person name="Copeland A."/>
            <person name="Lapidus A."/>
            <person name="Cheng J.-F."/>
            <person name="Goodwin L."/>
            <person name="Pitluck S."/>
            <person name="Peters L."/>
            <person name="Lu M."/>
            <person name="Detter J.C."/>
            <person name="Han C."/>
            <person name="Tapia R."/>
            <person name="Land M."/>
            <person name="Hauser L."/>
            <person name="Kyrpides N."/>
            <person name="Ivanova N."/>
            <person name="Mikhailova N."/>
            <person name="Pagani I."/>
            <person name="Rawat S."/>
            <person name="Mannisto M."/>
            <person name="Haggblom M."/>
            <person name="Woyke T."/>
        </authorList>
    </citation>
    <scope>NUCLEOTIDE SEQUENCE [LARGE SCALE GENOMIC DNA]</scope>
    <source>
        <strain evidence="3">ATCC BAA-1857 / DSM 23137 / MP5ACTX8</strain>
    </source>
</reference>
<evidence type="ECO:0000256" key="1">
    <source>
        <dbReference type="SAM" id="MobiDB-lite"/>
    </source>
</evidence>
<dbReference type="STRING" id="682795.AciX8_3779"/>
<dbReference type="KEGG" id="gma:AciX8_3779"/>
<gene>
    <name evidence="2" type="ordered locus">AciX8_3779</name>
</gene>
<evidence type="ECO:0000313" key="3">
    <source>
        <dbReference type="Proteomes" id="UP000007113"/>
    </source>
</evidence>
<accession>G8P0H5</accession>
<name>G8P0H5_GRAMM</name>
<feature type="compositionally biased region" description="Basic and acidic residues" evidence="1">
    <location>
        <begin position="37"/>
        <end position="47"/>
    </location>
</feature>
<proteinExistence type="predicted"/>
<evidence type="ECO:0000313" key="2">
    <source>
        <dbReference type="EMBL" id="AEU38063.1"/>
    </source>
</evidence>